<comment type="caution">
    <text evidence="5">The sequence shown here is derived from an EMBL/GenBank/DDBJ whole genome shotgun (WGS) entry which is preliminary data.</text>
</comment>
<dbReference type="Proteomes" id="UP000238350">
    <property type="component" value="Unassembled WGS sequence"/>
</dbReference>
<dbReference type="AlphaFoldDB" id="A0A2T0FK49"/>
<dbReference type="PANTHER" id="PTHR43008:SF8">
    <property type="entry name" value="BENZIL REDUCTASE ((S)-BENZOIN FORMING) IRC24"/>
    <property type="match status" value="1"/>
</dbReference>
<evidence type="ECO:0008006" key="7">
    <source>
        <dbReference type="Google" id="ProtNLM"/>
    </source>
</evidence>
<dbReference type="GeneID" id="36516741"/>
<dbReference type="STRING" id="45607.A0A2T0FK49"/>
<dbReference type="PRINTS" id="PR00081">
    <property type="entry name" value="GDHRDH"/>
</dbReference>
<protein>
    <recommendedName>
        <fullName evidence="7">NAD(P)-binding protein</fullName>
    </recommendedName>
</protein>
<evidence type="ECO:0000313" key="5">
    <source>
        <dbReference type="EMBL" id="PRT55373.1"/>
    </source>
</evidence>
<keyword evidence="2" id="KW-0521">NADP</keyword>
<dbReference type="InterPro" id="IPR002347">
    <property type="entry name" value="SDR_fam"/>
</dbReference>
<dbReference type="Gene3D" id="3.40.50.720">
    <property type="entry name" value="NAD(P)-binding Rossmann-like Domain"/>
    <property type="match status" value="1"/>
</dbReference>
<evidence type="ECO:0000256" key="4">
    <source>
        <dbReference type="RuleBase" id="RU000363"/>
    </source>
</evidence>
<dbReference type="SUPFAM" id="SSF51735">
    <property type="entry name" value="NAD(P)-binding Rossmann-fold domains"/>
    <property type="match status" value="1"/>
</dbReference>
<name>A0A2T0FK49_9ASCO</name>
<keyword evidence="3" id="KW-0560">Oxidoreductase</keyword>
<keyword evidence="6" id="KW-1185">Reference proteome</keyword>
<sequence>MYLVTGTSSGIGLAIAGYLLDQGVEVVGVSRRSTPICHPKFHLVQGDVADPKVHEQILALVNGKLDGVVFNAGILDAITKLDASDVDAWRRVFEVNLFSIVGILPVLTPSLRKSEGNVVFVSSDAATVPFQAWGAYGASKAAVNHLSMTLAKEEPAITSVAVAPGIVATPMQENIRENHTSSGHMDDKEASYFHDMYQEGKLVTAEQTGKMYGNLVLNAGKELNGKYYCHDDVALKSYN</sequence>
<evidence type="ECO:0000256" key="3">
    <source>
        <dbReference type="ARBA" id="ARBA00023002"/>
    </source>
</evidence>
<accession>A0A2T0FK49</accession>
<gene>
    <name evidence="5" type="ORF">B9G98_02993</name>
</gene>
<evidence type="ECO:0000256" key="1">
    <source>
        <dbReference type="ARBA" id="ARBA00006484"/>
    </source>
</evidence>
<reference evidence="5 6" key="1">
    <citation type="submission" date="2017-04" db="EMBL/GenBank/DDBJ databases">
        <title>Genome sequencing of [Candida] sorbophila.</title>
        <authorList>
            <person name="Ahn J.O."/>
        </authorList>
    </citation>
    <scope>NUCLEOTIDE SEQUENCE [LARGE SCALE GENOMIC DNA]</scope>
    <source>
        <strain evidence="5 6">DS02</strain>
    </source>
</reference>
<proteinExistence type="inferred from homology"/>
<dbReference type="GO" id="GO:0050664">
    <property type="term" value="F:oxidoreductase activity, acting on NAD(P)H, oxygen as acceptor"/>
    <property type="evidence" value="ECO:0007669"/>
    <property type="project" value="TreeGrafter"/>
</dbReference>
<dbReference type="EMBL" id="NDIQ01000021">
    <property type="protein sequence ID" value="PRT55373.1"/>
    <property type="molecule type" value="Genomic_DNA"/>
</dbReference>
<dbReference type="PROSITE" id="PS00061">
    <property type="entry name" value="ADH_SHORT"/>
    <property type="match status" value="1"/>
</dbReference>
<dbReference type="OrthoDB" id="153074at2759"/>
<evidence type="ECO:0000256" key="2">
    <source>
        <dbReference type="ARBA" id="ARBA00022857"/>
    </source>
</evidence>
<dbReference type="GO" id="GO:0016616">
    <property type="term" value="F:oxidoreductase activity, acting on the CH-OH group of donors, NAD or NADP as acceptor"/>
    <property type="evidence" value="ECO:0007669"/>
    <property type="project" value="UniProtKB-ARBA"/>
</dbReference>
<dbReference type="InterPro" id="IPR036291">
    <property type="entry name" value="NAD(P)-bd_dom_sf"/>
</dbReference>
<dbReference type="Pfam" id="PF00106">
    <property type="entry name" value="adh_short"/>
    <property type="match status" value="1"/>
</dbReference>
<dbReference type="InterPro" id="IPR020904">
    <property type="entry name" value="Sc_DH/Rdtase_CS"/>
</dbReference>
<organism evidence="5 6">
    <name type="scientific">Wickerhamiella sorbophila</name>
    <dbReference type="NCBI Taxonomy" id="45607"/>
    <lineage>
        <taxon>Eukaryota</taxon>
        <taxon>Fungi</taxon>
        <taxon>Dikarya</taxon>
        <taxon>Ascomycota</taxon>
        <taxon>Saccharomycotina</taxon>
        <taxon>Dipodascomycetes</taxon>
        <taxon>Dipodascales</taxon>
        <taxon>Trichomonascaceae</taxon>
        <taxon>Wickerhamiella</taxon>
    </lineage>
</organism>
<comment type="similarity">
    <text evidence="1 4">Belongs to the short-chain dehydrogenases/reductases (SDR) family.</text>
</comment>
<dbReference type="RefSeq" id="XP_024665318.1">
    <property type="nucleotide sequence ID" value="XM_024809550.1"/>
</dbReference>
<dbReference type="PRINTS" id="PR00080">
    <property type="entry name" value="SDRFAMILY"/>
</dbReference>
<evidence type="ECO:0000313" key="6">
    <source>
        <dbReference type="Proteomes" id="UP000238350"/>
    </source>
</evidence>
<dbReference type="PANTHER" id="PTHR43008">
    <property type="entry name" value="BENZIL REDUCTASE"/>
    <property type="match status" value="1"/>
</dbReference>